<evidence type="ECO:0008006" key="4">
    <source>
        <dbReference type="Google" id="ProtNLM"/>
    </source>
</evidence>
<keyword evidence="1" id="KW-0812">Transmembrane</keyword>
<sequence length="117" mass="13299">MAMIENMIQHFFQPIVLLLDVLSIGIIIVGAFLAFIKLIPRKNGKVFPSILQKNKYIKAYLGSYILLSLEFLIVADIIETIVNPTFQDILKLALIVLICTVISYFLNKEINEVTDEQ</sequence>
<evidence type="ECO:0000313" key="3">
    <source>
        <dbReference type="Proteomes" id="UP000183700"/>
    </source>
</evidence>
<organism evidence="2 3">
    <name type="scientific">Enterococcus devriesei</name>
    <dbReference type="NCBI Taxonomy" id="319970"/>
    <lineage>
        <taxon>Bacteria</taxon>
        <taxon>Bacillati</taxon>
        <taxon>Bacillota</taxon>
        <taxon>Bacilli</taxon>
        <taxon>Lactobacillales</taxon>
        <taxon>Enterococcaceae</taxon>
        <taxon>Enterococcus</taxon>
    </lineage>
</organism>
<dbReference type="RefSeq" id="WP_071862105.1">
    <property type="nucleotide sequence ID" value="NZ_JBHLVS010000013.1"/>
</dbReference>
<feature type="transmembrane region" description="Helical" evidence="1">
    <location>
        <begin position="12"/>
        <end position="36"/>
    </location>
</feature>
<dbReference type="PANTHER" id="PTHR38468">
    <property type="entry name" value="SLL0939 PROTEIN"/>
    <property type="match status" value="1"/>
</dbReference>
<dbReference type="STRING" id="319970.RV00_GL002311"/>
<dbReference type="OrthoDB" id="1701800at2"/>
<feature type="transmembrane region" description="Helical" evidence="1">
    <location>
        <begin position="57"/>
        <end position="77"/>
    </location>
</feature>
<reference evidence="2 3" key="1">
    <citation type="submission" date="2014-12" db="EMBL/GenBank/DDBJ databases">
        <title>Draft genome sequences of 29 type strains of Enterococci.</title>
        <authorList>
            <person name="Zhong Z."/>
            <person name="Sun Z."/>
            <person name="Liu W."/>
            <person name="Zhang W."/>
            <person name="Zhang H."/>
        </authorList>
    </citation>
    <scope>NUCLEOTIDE SEQUENCE [LARGE SCALE GENOMIC DNA]</scope>
    <source>
        <strain evidence="2 3">DSM 22802</strain>
    </source>
</reference>
<evidence type="ECO:0000256" key="1">
    <source>
        <dbReference type="SAM" id="Phobius"/>
    </source>
</evidence>
<dbReference type="EMBL" id="JXKM01000004">
    <property type="protein sequence ID" value="OJG36167.1"/>
    <property type="molecule type" value="Genomic_DNA"/>
</dbReference>
<keyword evidence="3" id="KW-1185">Reference proteome</keyword>
<dbReference type="Proteomes" id="UP000183700">
    <property type="component" value="Unassembled WGS sequence"/>
</dbReference>
<keyword evidence="1" id="KW-0472">Membrane</keyword>
<protein>
    <recommendedName>
        <fullName evidence="4">DUF1622 domain-containing protein</fullName>
    </recommendedName>
</protein>
<comment type="caution">
    <text evidence="2">The sequence shown here is derived from an EMBL/GenBank/DDBJ whole genome shotgun (WGS) entry which is preliminary data.</text>
</comment>
<name>A0A1L8SVN9_9ENTE</name>
<dbReference type="PANTHER" id="PTHR38468:SF1">
    <property type="entry name" value="SLL0939 PROTEIN"/>
    <property type="match status" value="1"/>
</dbReference>
<dbReference type="InterPro" id="IPR012427">
    <property type="entry name" value="DUF1622"/>
</dbReference>
<keyword evidence="1" id="KW-1133">Transmembrane helix</keyword>
<proteinExistence type="predicted"/>
<feature type="transmembrane region" description="Helical" evidence="1">
    <location>
        <begin position="89"/>
        <end position="107"/>
    </location>
</feature>
<accession>A0A1L8SVN9</accession>
<evidence type="ECO:0000313" key="2">
    <source>
        <dbReference type="EMBL" id="OJG36167.1"/>
    </source>
</evidence>
<dbReference type="AlphaFoldDB" id="A0A1L8SVN9"/>
<dbReference type="Pfam" id="PF07784">
    <property type="entry name" value="DUF1622"/>
    <property type="match status" value="1"/>
</dbReference>
<gene>
    <name evidence="2" type="ORF">RV00_GL002311</name>
</gene>